<proteinExistence type="predicted"/>
<dbReference type="AlphaFoldDB" id="G3IPU9"/>
<evidence type="ECO:0000313" key="2">
    <source>
        <dbReference type="Proteomes" id="UP000001075"/>
    </source>
</evidence>
<reference evidence="2" key="1">
    <citation type="journal article" date="2011" name="Nat. Biotechnol.">
        <title>The genomic sequence of the Chinese hamster ovary (CHO)-K1 cell line.</title>
        <authorList>
            <person name="Xu X."/>
            <person name="Nagarajan H."/>
            <person name="Lewis N.E."/>
            <person name="Pan S."/>
            <person name="Cai Z."/>
            <person name="Liu X."/>
            <person name="Chen W."/>
            <person name="Xie M."/>
            <person name="Wang W."/>
            <person name="Hammond S."/>
            <person name="Andersen M.R."/>
            <person name="Neff N."/>
            <person name="Passarelli B."/>
            <person name="Koh W."/>
            <person name="Fan H.C."/>
            <person name="Wang J."/>
            <person name="Gui Y."/>
            <person name="Lee K.H."/>
            <person name="Betenbaugh M.J."/>
            <person name="Quake S.R."/>
            <person name="Famili I."/>
            <person name="Palsson B.O."/>
            <person name="Wang J."/>
        </authorList>
    </citation>
    <scope>NUCLEOTIDE SEQUENCE [LARGE SCALE GENOMIC DNA]</scope>
    <source>
        <strain evidence="2">CHO K1 cell line</strain>
    </source>
</reference>
<name>G3IPU9_CRIGR</name>
<accession>G3IPU9</accession>
<dbReference type="EMBL" id="JH015939">
    <property type="protein sequence ID" value="EGV91322.1"/>
    <property type="molecule type" value="Genomic_DNA"/>
</dbReference>
<dbReference type="Proteomes" id="UP000001075">
    <property type="component" value="Unassembled WGS sequence"/>
</dbReference>
<protein>
    <submittedName>
        <fullName evidence="1">Uncharacterized protein</fullName>
    </submittedName>
</protein>
<gene>
    <name evidence="1" type="ORF">I79_026029</name>
</gene>
<organism evidence="1 2">
    <name type="scientific">Cricetulus griseus</name>
    <name type="common">Chinese hamster</name>
    <name type="synonym">Cricetulus barabensis griseus</name>
    <dbReference type="NCBI Taxonomy" id="10029"/>
    <lineage>
        <taxon>Eukaryota</taxon>
        <taxon>Metazoa</taxon>
        <taxon>Chordata</taxon>
        <taxon>Craniata</taxon>
        <taxon>Vertebrata</taxon>
        <taxon>Euteleostomi</taxon>
        <taxon>Mammalia</taxon>
        <taxon>Eutheria</taxon>
        <taxon>Euarchontoglires</taxon>
        <taxon>Glires</taxon>
        <taxon>Rodentia</taxon>
        <taxon>Myomorpha</taxon>
        <taxon>Muroidea</taxon>
        <taxon>Cricetidae</taxon>
        <taxon>Cricetinae</taxon>
        <taxon>Cricetulus</taxon>
    </lineage>
</organism>
<dbReference type="InParanoid" id="G3IPU9"/>
<evidence type="ECO:0000313" key="1">
    <source>
        <dbReference type="EMBL" id="EGV91322.1"/>
    </source>
</evidence>
<sequence length="87" mass="9262">MNGKFKNPCSVHTRLKSQLVFSICWNPKEVGFSASEGVDVLARQQPAAKASLYGLPAEGGAHIKARCLPASDEAKQSLTGLPSIFGF</sequence>